<dbReference type="AlphaFoldDB" id="A0A927CXK1"/>
<dbReference type="Proteomes" id="UP000602076">
    <property type="component" value="Unassembled WGS sequence"/>
</dbReference>
<name>A0A927CXK1_9BACI</name>
<proteinExistence type="predicted"/>
<reference evidence="2" key="1">
    <citation type="submission" date="2020-09" db="EMBL/GenBank/DDBJ databases">
        <title>Bacillus faecalis sp. nov., a moderately halophilic bacterium isolated from cow faeces.</title>
        <authorList>
            <person name="Jiang L."/>
            <person name="Lee J."/>
        </authorList>
    </citation>
    <scope>NUCLEOTIDE SEQUENCE</scope>
    <source>
        <strain evidence="2">AGMB 02131</strain>
    </source>
</reference>
<evidence type="ECO:0000313" key="2">
    <source>
        <dbReference type="EMBL" id="MBD3107159.1"/>
    </source>
</evidence>
<protein>
    <recommendedName>
        <fullName evidence="4">Multidrug ABC transporter ATPase</fullName>
    </recommendedName>
</protein>
<organism evidence="2 3">
    <name type="scientific">Peribacillus faecalis</name>
    <dbReference type="NCBI Taxonomy" id="2772559"/>
    <lineage>
        <taxon>Bacteria</taxon>
        <taxon>Bacillati</taxon>
        <taxon>Bacillota</taxon>
        <taxon>Bacilli</taxon>
        <taxon>Bacillales</taxon>
        <taxon>Bacillaceae</taxon>
        <taxon>Peribacillus</taxon>
    </lineage>
</organism>
<feature type="region of interest" description="Disordered" evidence="1">
    <location>
        <begin position="1"/>
        <end position="20"/>
    </location>
</feature>
<evidence type="ECO:0008006" key="4">
    <source>
        <dbReference type="Google" id="ProtNLM"/>
    </source>
</evidence>
<evidence type="ECO:0000256" key="1">
    <source>
        <dbReference type="SAM" id="MobiDB-lite"/>
    </source>
</evidence>
<gene>
    <name evidence="2" type="ORF">IEO70_02095</name>
</gene>
<keyword evidence="3" id="KW-1185">Reference proteome</keyword>
<accession>A0A927CXK1</accession>
<evidence type="ECO:0000313" key="3">
    <source>
        <dbReference type="Proteomes" id="UP000602076"/>
    </source>
</evidence>
<sequence>MEFKKKLAIPKNEVPENSSMARNMKEIKELGQQMDEMLTNKELKKQGLVADPQQ</sequence>
<comment type="caution">
    <text evidence="2">The sequence shown here is derived from an EMBL/GenBank/DDBJ whole genome shotgun (WGS) entry which is preliminary data.</text>
</comment>
<dbReference type="EMBL" id="JACXSI010000003">
    <property type="protein sequence ID" value="MBD3107159.1"/>
    <property type="molecule type" value="Genomic_DNA"/>
</dbReference>
<dbReference type="RefSeq" id="WP_190996707.1">
    <property type="nucleotide sequence ID" value="NZ_JACXSI010000003.1"/>
</dbReference>